<dbReference type="EMBL" id="JAOPGA020001297">
    <property type="protein sequence ID" value="KAL0487046.1"/>
    <property type="molecule type" value="Genomic_DNA"/>
</dbReference>
<protein>
    <recommendedName>
        <fullName evidence="3">N-acetyltransferase domain-containing protein</fullName>
    </recommendedName>
</protein>
<evidence type="ECO:0000313" key="1">
    <source>
        <dbReference type="EMBL" id="KAL0487046.1"/>
    </source>
</evidence>
<proteinExistence type="predicted"/>
<keyword evidence="2" id="KW-1185">Reference proteome</keyword>
<evidence type="ECO:0000313" key="2">
    <source>
        <dbReference type="Proteomes" id="UP001431209"/>
    </source>
</evidence>
<dbReference type="SUPFAM" id="SSF55729">
    <property type="entry name" value="Acyl-CoA N-acyltransferases (Nat)"/>
    <property type="match status" value="1"/>
</dbReference>
<dbReference type="InterPro" id="IPR016181">
    <property type="entry name" value="Acyl_CoA_acyltransferase"/>
</dbReference>
<comment type="caution">
    <text evidence="1">The sequence shown here is derived from an EMBL/GenBank/DDBJ whole genome shotgun (WGS) entry which is preliminary data.</text>
</comment>
<dbReference type="Gene3D" id="3.40.630.30">
    <property type="match status" value="1"/>
</dbReference>
<dbReference type="Proteomes" id="UP001431209">
    <property type="component" value="Unassembled WGS sequence"/>
</dbReference>
<sequence length="283" mass="31723">MYCPNLPSSKGPPAPRSYVFSVVKDQVAEPPYAERPVTEAPTRVGVVDDVKAPVTHHAVSTHDDGSPSLLHLVELDSAAHADMYASAIQLYSKTFTESYELKASEVTHMVQMKKYKMLAMLDAARTQVKAIAVIGDIPILDHTYCLLDYFVVDEKHRGGGFGAKFFNILVEYMRINSTHSIMLLECKDGLMKWYSRLGAMRCPIPSSVCDPDANENLAAVESYNTMDVVIREDGRFTAGDRLDQNRLKMVMNNMRQYLHSYCQCETKTVINEEGASKELLIWS</sequence>
<accession>A0AAW2ZB43</accession>
<gene>
    <name evidence="1" type="ORF">AKO1_000374</name>
</gene>
<dbReference type="AlphaFoldDB" id="A0AAW2ZB43"/>
<organism evidence="1 2">
    <name type="scientific">Acrasis kona</name>
    <dbReference type="NCBI Taxonomy" id="1008807"/>
    <lineage>
        <taxon>Eukaryota</taxon>
        <taxon>Discoba</taxon>
        <taxon>Heterolobosea</taxon>
        <taxon>Tetramitia</taxon>
        <taxon>Eutetramitia</taxon>
        <taxon>Acrasidae</taxon>
        <taxon>Acrasis</taxon>
    </lineage>
</organism>
<evidence type="ECO:0008006" key="3">
    <source>
        <dbReference type="Google" id="ProtNLM"/>
    </source>
</evidence>
<name>A0AAW2ZB43_9EUKA</name>
<reference evidence="1 2" key="1">
    <citation type="submission" date="2024-03" db="EMBL/GenBank/DDBJ databases">
        <title>The Acrasis kona genome and developmental transcriptomes reveal deep origins of eukaryotic multicellular pathways.</title>
        <authorList>
            <person name="Sheikh S."/>
            <person name="Fu C.-J."/>
            <person name="Brown M.W."/>
            <person name="Baldauf S.L."/>
        </authorList>
    </citation>
    <scope>NUCLEOTIDE SEQUENCE [LARGE SCALE GENOMIC DNA]</scope>
    <source>
        <strain evidence="1 2">ATCC MYA-3509</strain>
    </source>
</reference>
<dbReference type="CDD" id="cd04301">
    <property type="entry name" value="NAT_SF"/>
    <property type="match status" value="1"/>
</dbReference>